<gene>
    <name evidence="1" type="primary">jg12427</name>
    <name evidence="1" type="ORF">PAEG_LOCUS11096</name>
</gene>
<proteinExistence type="predicted"/>
<protein>
    <submittedName>
        <fullName evidence="1">Jg12427 protein</fullName>
    </submittedName>
</protein>
<accession>A0A8S4RBM3</accession>
<sequence>MPRPAWEDVESVKQIATDPNVDIVINRSNKNIAHAFSYKVNCDTLAATREQTVLHTIRRLAGSYMSVCNVIVGFNSNDGFLIILLLATNALQMEKYLYTIVLIQWSNQPYCIGGDYLNDVFSLYVISYLKFYEDEELEEKNLVIMKPPYNVNYQSTLFYHAGDGIPDKAISNELDMFCGGSCAAVADIGRIDPRGQQRFSPTVVQNACVDVLSQTLQRDD</sequence>
<comment type="caution">
    <text evidence="1">The sequence shown here is derived from an EMBL/GenBank/DDBJ whole genome shotgun (WGS) entry which is preliminary data.</text>
</comment>
<organism evidence="1 2">
    <name type="scientific">Pararge aegeria aegeria</name>
    <dbReference type="NCBI Taxonomy" id="348720"/>
    <lineage>
        <taxon>Eukaryota</taxon>
        <taxon>Metazoa</taxon>
        <taxon>Ecdysozoa</taxon>
        <taxon>Arthropoda</taxon>
        <taxon>Hexapoda</taxon>
        <taxon>Insecta</taxon>
        <taxon>Pterygota</taxon>
        <taxon>Neoptera</taxon>
        <taxon>Endopterygota</taxon>
        <taxon>Lepidoptera</taxon>
        <taxon>Glossata</taxon>
        <taxon>Ditrysia</taxon>
        <taxon>Papilionoidea</taxon>
        <taxon>Nymphalidae</taxon>
        <taxon>Satyrinae</taxon>
        <taxon>Satyrini</taxon>
        <taxon>Parargina</taxon>
        <taxon>Pararge</taxon>
    </lineage>
</organism>
<keyword evidence="2" id="KW-1185">Reference proteome</keyword>
<name>A0A8S4RBM3_9NEOP</name>
<evidence type="ECO:0000313" key="1">
    <source>
        <dbReference type="EMBL" id="CAH2232924.1"/>
    </source>
</evidence>
<dbReference type="Proteomes" id="UP000838756">
    <property type="component" value="Unassembled WGS sequence"/>
</dbReference>
<reference evidence="1" key="1">
    <citation type="submission" date="2022-03" db="EMBL/GenBank/DDBJ databases">
        <authorList>
            <person name="Lindestad O."/>
        </authorList>
    </citation>
    <scope>NUCLEOTIDE SEQUENCE</scope>
</reference>
<dbReference type="AlphaFoldDB" id="A0A8S4RBM3"/>
<evidence type="ECO:0000313" key="2">
    <source>
        <dbReference type="Proteomes" id="UP000838756"/>
    </source>
</evidence>
<dbReference type="EMBL" id="CAKXAJ010024925">
    <property type="protein sequence ID" value="CAH2232924.1"/>
    <property type="molecule type" value="Genomic_DNA"/>
</dbReference>